<evidence type="ECO:0000256" key="6">
    <source>
        <dbReference type="RuleBase" id="RU003788"/>
    </source>
</evidence>
<dbReference type="EMBL" id="JAODIR010000005">
    <property type="protein sequence ID" value="MDD2167387.1"/>
    <property type="molecule type" value="Genomic_DNA"/>
</dbReference>
<proteinExistence type="inferred from homology"/>
<dbReference type="GO" id="GO:0042742">
    <property type="term" value="P:defense response to bacterium"/>
    <property type="evidence" value="ECO:0007669"/>
    <property type="project" value="UniProtKB-KW"/>
</dbReference>
<evidence type="ECO:0000256" key="4">
    <source>
        <dbReference type="ARBA" id="ARBA00022801"/>
    </source>
</evidence>
<evidence type="ECO:0000313" key="7">
    <source>
        <dbReference type="EMBL" id="MDD2167387.1"/>
    </source>
</evidence>
<evidence type="ECO:0000256" key="3">
    <source>
        <dbReference type="ARBA" id="ARBA00022638"/>
    </source>
</evidence>
<dbReference type="InterPro" id="IPR002196">
    <property type="entry name" value="Glyco_hydro_24"/>
</dbReference>
<dbReference type="InterPro" id="IPR034690">
    <property type="entry name" value="Endolysin_T4_type"/>
</dbReference>
<dbReference type="PANTHER" id="PTHR38107">
    <property type="match status" value="1"/>
</dbReference>
<dbReference type="HAMAP" id="MF_04110">
    <property type="entry name" value="ENDOLYSIN_T4"/>
    <property type="match status" value="1"/>
</dbReference>
<dbReference type="PANTHER" id="PTHR38107:SF4">
    <property type="entry name" value="LYSOZYME"/>
    <property type="match status" value="1"/>
</dbReference>
<keyword evidence="2 6" id="KW-0929">Antimicrobial</keyword>
<organism evidence="7 8">
    <name type="scientific">Glaesserella parasuis</name>
    <name type="common">Haemophilus parasuis</name>
    <dbReference type="NCBI Taxonomy" id="738"/>
    <lineage>
        <taxon>Bacteria</taxon>
        <taxon>Pseudomonadati</taxon>
        <taxon>Pseudomonadota</taxon>
        <taxon>Gammaproteobacteria</taxon>
        <taxon>Pasteurellales</taxon>
        <taxon>Pasteurellaceae</taxon>
        <taxon>Glaesserella</taxon>
    </lineage>
</organism>
<dbReference type="Pfam" id="PF00959">
    <property type="entry name" value="Phage_lysozyme"/>
    <property type="match status" value="1"/>
</dbReference>
<dbReference type="Proteomes" id="UP001148834">
    <property type="component" value="Unassembled WGS sequence"/>
</dbReference>
<name>A0A6M8SWN6_GLAPU</name>
<keyword evidence="5 6" id="KW-0326">Glycosidase</keyword>
<comment type="similarity">
    <text evidence="6">Belongs to the glycosyl hydrolase 24 family.</text>
</comment>
<keyword evidence="4 6" id="KW-0378">Hydrolase</keyword>
<gene>
    <name evidence="7" type="ORF">N5925_01950</name>
</gene>
<evidence type="ECO:0000256" key="2">
    <source>
        <dbReference type="ARBA" id="ARBA00022529"/>
    </source>
</evidence>
<evidence type="ECO:0000256" key="1">
    <source>
        <dbReference type="ARBA" id="ARBA00000632"/>
    </source>
</evidence>
<dbReference type="GO" id="GO:0009253">
    <property type="term" value="P:peptidoglycan catabolic process"/>
    <property type="evidence" value="ECO:0007669"/>
    <property type="project" value="InterPro"/>
</dbReference>
<reference evidence="7" key="1">
    <citation type="submission" date="2022-09" db="EMBL/GenBank/DDBJ databases">
        <title>Molecular characterization of Glaesserella parasuis strains circulating in commercial swine farms using whole-genome sequencing.</title>
        <authorList>
            <person name="Mugabi R."/>
            <person name="Clavijo M."/>
            <person name="Li G."/>
        </authorList>
    </citation>
    <scope>NUCLEOTIDE SEQUENCE</scope>
    <source>
        <strain evidence="7">0435-53</strain>
    </source>
</reference>
<dbReference type="SUPFAM" id="SSF53955">
    <property type="entry name" value="Lysozyme-like"/>
    <property type="match status" value="1"/>
</dbReference>
<sequence>MSRIKTLSKVGGGVCAVSAIIAVLNTDFHSQFRTSQQGLEIIGDAEGCKREPYLCPANVLTVGIGSTEASSGKIERKVYTDKEIAERWLVDIQHAEKCVNRYANGWNIPQSVFDVATSLTFNAGCGTVSKSTFFRKIKSGDYIGACNELPKWVYSGGKKLRGLEIRREKEKALCLAGLIKS</sequence>
<dbReference type="InterPro" id="IPR023347">
    <property type="entry name" value="Lysozyme_dom_sf"/>
</dbReference>
<dbReference type="CDD" id="cd16901">
    <property type="entry name" value="lyz_P1"/>
    <property type="match status" value="1"/>
</dbReference>
<dbReference type="InterPro" id="IPR051018">
    <property type="entry name" value="Bacteriophage_GH24"/>
</dbReference>
<dbReference type="GO" id="GO:0031640">
    <property type="term" value="P:killing of cells of another organism"/>
    <property type="evidence" value="ECO:0007669"/>
    <property type="project" value="UniProtKB-KW"/>
</dbReference>
<dbReference type="GO" id="GO:0003796">
    <property type="term" value="F:lysozyme activity"/>
    <property type="evidence" value="ECO:0007669"/>
    <property type="project" value="UniProtKB-EC"/>
</dbReference>
<keyword evidence="3 6" id="KW-0081">Bacteriolytic enzyme</keyword>
<evidence type="ECO:0000256" key="5">
    <source>
        <dbReference type="ARBA" id="ARBA00023295"/>
    </source>
</evidence>
<dbReference type="EC" id="3.2.1.17" evidence="6"/>
<comment type="caution">
    <text evidence="7">The sequence shown here is derived from an EMBL/GenBank/DDBJ whole genome shotgun (WGS) entry which is preliminary data.</text>
</comment>
<dbReference type="GO" id="GO:0016998">
    <property type="term" value="P:cell wall macromolecule catabolic process"/>
    <property type="evidence" value="ECO:0007669"/>
    <property type="project" value="InterPro"/>
</dbReference>
<protein>
    <recommendedName>
        <fullName evidence="6">Lysozyme</fullName>
        <ecNumber evidence="6">3.2.1.17</ecNumber>
    </recommendedName>
</protein>
<dbReference type="InterPro" id="IPR023346">
    <property type="entry name" value="Lysozyme-like_dom_sf"/>
</dbReference>
<accession>A0A6M8SWN6</accession>
<dbReference type="RefSeq" id="WP_021116913.1">
    <property type="nucleotide sequence ID" value="NZ_CP054198.1"/>
</dbReference>
<comment type="catalytic activity">
    <reaction evidence="1 6">
        <text>Hydrolysis of (1-&gt;4)-beta-linkages between N-acetylmuramic acid and N-acetyl-D-glucosamine residues in a peptidoglycan and between N-acetyl-D-glucosamine residues in chitodextrins.</text>
        <dbReference type="EC" id="3.2.1.17"/>
    </reaction>
</comment>
<evidence type="ECO:0000313" key="8">
    <source>
        <dbReference type="Proteomes" id="UP001148834"/>
    </source>
</evidence>
<dbReference type="AlphaFoldDB" id="A0A6M8SWN6"/>
<dbReference type="Gene3D" id="1.10.530.40">
    <property type="match status" value="1"/>
</dbReference>